<proteinExistence type="predicted"/>
<reference evidence="1" key="2">
    <citation type="submission" date="2023-05" db="EMBL/GenBank/DDBJ databases">
        <authorList>
            <person name="Schelkunov M.I."/>
        </authorList>
    </citation>
    <scope>NUCLEOTIDE SEQUENCE</scope>
    <source>
        <strain evidence="1">Hsosn_3</strain>
        <tissue evidence="1">Leaf</tissue>
    </source>
</reference>
<dbReference type="AlphaFoldDB" id="A0AAD8ME11"/>
<organism evidence="1 2">
    <name type="scientific">Heracleum sosnowskyi</name>
    <dbReference type="NCBI Taxonomy" id="360622"/>
    <lineage>
        <taxon>Eukaryota</taxon>
        <taxon>Viridiplantae</taxon>
        <taxon>Streptophyta</taxon>
        <taxon>Embryophyta</taxon>
        <taxon>Tracheophyta</taxon>
        <taxon>Spermatophyta</taxon>
        <taxon>Magnoliopsida</taxon>
        <taxon>eudicotyledons</taxon>
        <taxon>Gunneridae</taxon>
        <taxon>Pentapetalae</taxon>
        <taxon>asterids</taxon>
        <taxon>campanulids</taxon>
        <taxon>Apiales</taxon>
        <taxon>Apiaceae</taxon>
        <taxon>Apioideae</taxon>
        <taxon>apioid superclade</taxon>
        <taxon>Tordylieae</taxon>
        <taxon>Tordyliinae</taxon>
        <taxon>Heracleum</taxon>
    </lineage>
</organism>
<evidence type="ECO:0000313" key="2">
    <source>
        <dbReference type="Proteomes" id="UP001237642"/>
    </source>
</evidence>
<evidence type="ECO:0000313" key="1">
    <source>
        <dbReference type="EMBL" id="KAK1370141.1"/>
    </source>
</evidence>
<keyword evidence="2" id="KW-1185">Reference proteome</keyword>
<name>A0AAD8ME11_9APIA</name>
<protein>
    <submittedName>
        <fullName evidence="1">Uncharacterized protein</fullName>
    </submittedName>
</protein>
<gene>
    <name evidence="1" type="ORF">POM88_036233</name>
</gene>
<accession>A0AAD8ME11</accession>
<dbReference type="Proteomes" id="UP001237642">
    <property type="component" value="Unassembled WGS sequence"/>
</dbReference>
<dbReference type="EMBL" id="JAUIZM010000008">
    <property type="protein sequence ID" value="KAK1370141.1"/>
    <property type="molecule type" value="Genomic_DNA"/>
</dbReference>
<comment type="caution">
    <text evidence="1">The sequence shown here is derived from an EMBL/GenBank/DDBJ whole genome shotgun (WGS) entry which is preliminary data.</text>
</comment>
<sequence>MDSEEAAALVLCSMKNSKVDYETSLQIEKIRRLFLLPSLSNNHSRLLSGTVSRPCYPNLQHSIREKKRLTASDIQLNQDIRDGFYALGTKAYVITVRNWFQFCVVLDPNSNPKTFSMITQKWNQFLAVTGSDYIGLWDKAISESFFEWSAAGSDNMGERRWYEREKTAVIVGERREKKKPPREVASRRHAHICATFQEFQQLTDAWY</sequence>
<reference evidence="1" key="1">
    <citation type="submission" date="2023-02" db="EMBL/GenBank/DDBJ databases">
        <title>Genome of toxic invasive species Heracleum sosnowskyi carries increased number of genes despite the absence of recent whole-genome duplications.</title>
        <authorList>
            <person name="Schelkunov M."/>
            <person name="Shtratnikova V."/>
            <person name="Makarenko M."/>
            <person name="Klepikova A."/>
            <person name="Omelchenko D."/>
            <person name="Novikova G."/>
            <person name="Obukhova E."/>
            <person name="Bogdanov V."/>
            <person name="Penin A."/>
            <person name="Logacheva M."/>
        </authorList>
    </citation>
    <scope>NUCLEOTIDE SEQUENCE</scope>
    <source>
        <strain evidence="1">Hsosn_3</strain>
        <tissue evidence="1">Leaf</tissue>
    </source>
</reference>